<keyword evidence="3 6" id="KW-0812">Transmembrane</keyword>
<feature type="transmembrane region" description="Helical" evidence="6">
    <location>
        <begin position="12"/>
        <end position="34"/>
    </location>
</feature>
<accession>A0A174C4G5</accession>
<evidence type="ECO:0000259" key="7">
    <source>
        <dbReference type="PROSITE" id="PS50850"/>
    </source>
</evidence>
<feature type="transmembrane region" description="Helical" evidence="6">
    <location>
        <begin position="236"/>
        <end position="255"/>
    </location>
</feature>
<evidence type="ECO:0000313" key="9">
    <source>
        <dbReference type="Proteomes" id="UP000095558"/>
    </source>
</evidence>
<feature type="transmembrane region" description="Helical" evidence="6">
    <location>
        <begin position="360"/>
        <end position="381"/>
    </location>
</feature>
<dbReference type="PROSITE" id="PS50850">
    <property type="entry name" value="MFS"/>
    <property type="match status" value="1"/>
</dbReference>
<evidence type="ECO:0000256" key="5">
    <source>
        <dbReference type="ARBA" id="ARBA00023136"/>
    </source>
</evidence>
<feature type="transmembrane region" description="Helical" evidence="6">
    <location>
        <begin position="302"/>
        <end position="320"/>
    </location>
</feature>
<evidence type="ECO:0000313" key="8">
    <source>
        <dbReference type="EMBL" id="CUO08302.1"/>
    </source>
</evidence>
<name>A0A174C4G5_9CLOT</name>
<protein>
    <submittedName>
        <fullName evidence="8">Major facilitator superfamily permease</fullName>
    </submittedName>
</protein>
<dbReference type="OrthoDB" id="9768783at2"/>
<organism evidence="8 9">
    <name type="scientific">Clostridium disporicum</name>
    <dbReference type="NCBI Taxonomy" id="84024"/>
    <lineage>
        <taxon>Bacteria</taxon>
        <taxon>Bacillati</taxon>
        <taxon>Bacillota</taxon>
        <taxon>Clostridia</taxon>
        <taxon>Eubacteriales</taxon>
        <taxon>Clostridiaceae</taxon>
        <taxon>Clostridium</taxon>
    </lineage>
</organism>
<dbReference type="PANTHER" id="PTHR23519">
    <property type="entry name" value="AUTOPHAGY-RELATED PROTEIN 22"/>
    <property type="match status" value="1"/>
</dbReference>
<keyword evidence="5 6" id="KW-0472">Membrane</keyword>
<dbReference type="GO" id="GO:0022857">
    <property type="term" value="F:transmembrane transporter activity"/>
    <property type="evidence" value="ECO:0007669"/>
    <property type="project" value="InterPro"/>
</dbReference>
<dbReference type="PANTHER" id="PTHR23519:SF1">
    <property type="entry name" value="AUTOPHAGY-RELATED PROTEIN 22"/>
    <property type="match status" value="1"/>
</dbReference>
<feature type="transmembrane region" description="Helical" evidence="6">
    <location>
        <begin position="107"/>
        <end position="127"/>
    </location>
</feature>
<feature type="transmembrane region" description="Helical" evidence="6">
    <location>
        <begin position="267"/>
        <end position="290"/>
    </location>
</feature>
<evidence type="ECO:0000256" key="3">
    <source>
        <dbReference type="ARBA" id="ARBA00022692"/>
    </source>
</evidence>
<dbReference type="EMBL" id="CYZV01000013">
    <property type="protein sequence ID" value="CUO08302.1"/>
    <property type="molecule type" value="Genomic_DNA"/>
</dbReference>
<keyword evidence="2" id="KW-0813">Transport</keyword>
<evidence type="ECO:0000256" key="1">
    <source>
        <dbReference type="ARBA" id="ARBA00004651"/>
    </source>
</evidence>
<proteinExistence type="predicted"/>
<dbReference type="Gene3D" id="1.20.1250.20">
    <property type="entry name" value="MFS general substrate transporter like domains"/>
    <property type="match status" value="1"/>
</dbReference>
<dbReference type="AlphaFoldDB" id="A0A174C4G5"/>
<dbReference type="InterPro" id="IPR024671">
    <property type="entry name" value="Atg22-like"/>
</dbReference>
<sequence length="426" mass="47118">MSKVNKEEKSWILYDWANSAYSMTITSTILPIYFKLVAEQGGMSSATSTALWGYTISIATFIVAMIAPILGNIADYKGNKKKLFNLFFFIGLIATVLLVFVPENNPIALLVIYTISTVGFCGANVFYDAFLVDVTTEDRMDYVSSMGYGMGYIGSTIPFILCIVVVLLSQSGLINMSLTLACKITFLITAIWWGVFTIPLVKNVNQKYYVEKQSHIIKNSFKDLGSTLKNIKKDKAVLLFLIAYFFYIDGVHTIISMATSYGTDLGISMISLLIILLLTQFVAFPFTIIYGKLSEKFGGKKLIMAGIITYALIFCYGYFIKTVLDFWILAMLVGSAQGGIQAISRSYFAKLVPKEKSAEYFGFYSIFGKFAAVLGPFLVAIVTQLTGKTNNGIISLIILFIIGGIVMMKVPDIKESNKVITTNESM</sequence>
<feature type="domain" description="Major facilitator superfamily (MFS) profile" evidence="7">
    <location>
        <begin position="236"/>
        <end position="426"/>
    </location>
</feature>
<keyword evidence="4 6" id="KW-1133">Transmembrane helix</keyword>
<evidence type="ECO:0000256" key="4">
    <source>
        <dbReference type="ARBA" id="ARBA00022989"/>
    </source>
</evidence>
<dbReference type="InterPro" id="IPR036259">
    <property type="entry name" value="MFS_trans_sf"/>
</dbReference>
<feature type="transmembrane region" description="Helical" evidence="6">
    <location>
        <begin position="174"/>
        <end position="198"/>
    </location>
</feature>
<evidence type="ECO:0000256" key="2">
    <source>
        <dbReference type="ARBA" id="ARBA00022448"/>
    </source>
</evidence>
<dbReference type="Pfam" id="PF11700">
    <property type="entry name" value="ATG22"/>
    <property type="match status" value="2"/>
</dbReference>
<evidence type="ECO:0000256" key="6">
    <source>
        <dbReference type="SAM" id="Phobius"/>
    </source>
</evidence>
<feature type="transmembrane region" description="Helical" evidence="6">
    <location>
        <begin position="83"/>
        <end position="101"/>
    </location>
</feature>
<feature type="transmembrane region" description="Helical" evidence="6">
    <location>
        <begin position="54"/>
        <end position="71"/>
    </location>
</feature>
<dbReference type="InterPro" id="IPR020846">
    <property type="entry name" value="MFS_dom"/>
</dbReference>
<dbReference type="CDD" id="cd17482">
    <property type="entry name" value="MFS_YxiO_like"/>
    <property type="match status" value="1"/>
</dbReference>
<dbReference type="Proteomes" id="UP000095558">
    <property type="component" value="Unassembled WGS sequence"/>
</dbReference>
<dbReference type="InterPro" id="IPR050495">
    <property type="entry name" value="ATG22/LtaA_families"/>
</dbReference>
<feature type="transmembrane region" description="Helical" evidence="6">
    <location>
        <begin position="393"/>
        <end position="410"/>
    </location>
</feature>
<feature type="transmembrane region" description="Helical" evidence="6">
    <location>
        <begin position="148"/>
        <end position="168"/>
    </location>
</feature>
<dbReference type="RefSeq" id="WP_055276095.1">
    <property type="nucleotide sequence ID" value="NZ_CYZV01000013.1"/>
</dbReference>
<gene>
    <name evidence="8" type="ORF">ERS852470_01389</name>
</gene>
<feature type="transmembrane region" description="Helical" evidence="6">
    <location>
        <begin position="326"/>
        <end position="348"/>
    </location>
</feature>
<dbReference type="GO" id="GO:0005886">
    <property type="term" value="C:plasma membrane"/>
    <property type="evidence" value="ECO:0007669"/>
    <property type="project" value="UniProtKB-SubCell"/>
</dbReference>
<reference evidence="8 9" key="1">
    <citation type="submission" date="2015-09" db="EMBL/GenBank/DDBJ databases">
        <authorList>
            <consortium name="Pathogen Informatics"/>
        </authorList>
    </citation>
    <scope>NUCLEOTIDE SEQUENCE [LARGE SCALE GENOMIC DNA]</scope>
    <source>
        <strain evidence="8 9">2789STDY5834855</strain>
    </source>
</reference>
<dbReference type="SUPFAM" id="SSF103473">
    <property type="entry name" value="MFS general substrate transporter"/>
    <property type="match status" value="1"/>
</dbReference>
<comment type="subcellular location">
    <subcellularLocation>
        <location evidence="1">Cell membrane</location>
        <topology evidence="1">Multi-pass membrane protein</topology>
    </subcellularLocation>
</comment>